<comment type="similarity">
    <text evidence="1">Belongs to the nematode receptor-like protein sre family.</text>
</comment>
<dbReference type="GO" id="GO:0007606">
    <property type="term" value="P:sensory perception of chemical stimulus"/>
    <property type="evidence" value="ECO:0007669"/>
    <property type="project" value="InterPro"/>
</dbReference>
<evidence type="ECO:0000313" key="3">
    <source>
        <dbReference type="EMBL" id="KAF7627165.1"/>
    </source>
</evidence>
<sequence>MAFNFPPGPNYTDIQSQLLFTTDIIELTSNLLLACPISIINFILILKTSIIHPNLKLIILCQSLCIFIRGIGRIILNIVRIYIKDYTTIGPSILVIIYMQPINFRNCIMHVIVIERIIATLKSKNYEKNRNILFSFIWITITTVFAFVNAYATNVFASIQMINLITFFALIVFGILEIWGFFWILNHNRKCYEKKLKEGYHLLSERYQLSENIRTAKQLIPCILMHLVCILIPGIFSCCVYANFFTEQFTIDFVGQCVYTIITIGNFFIELFMIIFHPFLKRDLIKIFNSFRLRRSGGVADSNRVVEDPSINEPENLTLSTLKKYKQPMDINGNPLIANEKKEELGGEYFKQLNALWK</sequence>
<dbReference type="EMBL" id="JABEBT010000164">
    <property type="protein sequence ID" value="KAF7627165.1"/>
    <property type="molecule type" value="Genomic_DNA"/>
</dbReference>
<evidence type="ECO:0000256" key="1">
    <source>
        <dbReference type="ARBA" id="ARBA00006803"/>
    </source>
</evidence>
<dbReference type="Pfam" id="PF03125">
    <property type="entry name" value="Sre"/>
    <property type="match status" value="1"/>
</dbReference>
<accession>A0A8S9ZB61</accession>
<proteinExistence type="inferred from homology"/>
<dbReference type="Proteomes" id="UP000605970">
    <property type="component" value="Unassembled WGS sequence"/>
</dbReference>
<dbReference type="PANTHER" id="PTHR47521:SF7">
    <property type="entry name" value="SERPENTINE RECEPTOR CLASS EPSILON-6"/>
    <property type="match status" value="1"/>
</dbReference>
<keyword evidence="2" id="KW-0812">Transmembrane</keyword>
<evidence type="ECO:0000313" key="4">
    <source>
        <dbReference type="Proteomes" id="UP000605970"/>
    </source>
</evidence>
<dbReference type="GO" id="GO:0016020">
    <property type="term" value="C:membrane"/>
    <property type="evidence" value="ECO:0007669"/>
    <property type="project" value="InterPro"/>
</dbReference>
<reference evidence="3" key="1">
    <citation type="journal article" date="2020" name="Ecol. Evol.">
        <title>Genome structure and content of the rice root-knot nematode (Meloidogyne graminicola).</title>
        <authorList>
            <person name="Phan N.T."/>
            <person name="Danchin E.G.J."/>
            <person name="Klopp C."/>
            <person name="Perfus-Barbeoch L."/>
            <person name="Kozlowski D.K."/>
            <person name="Koutsovoulos G.D."/>
            <person name="Lopez-Roques C."/>
            <person name="Bouchez O."/>
            <person name="Zahm M."/>
            <person name="Besnard G."/>
            <person name="Bellafiore S."/>
        </authorList>
    </citation>
    <scope>NUCLEOTIDE SEQUENCE</scope>
    <source>
        <strain evidence="3">VN-18</strain>
    </source>
</reference>
<gene>
    <name evidence="3" type="ORF">Mgra_00009562</name>
</gene>
<dbReference type="PANTHER" id="PTHR47521">
    <property type="entry name" value="SERPENTINE RECEPTOR, CLASS E (EPSILON)-RELATED"/>
    <property type="match status" value="1"/>
</dbReference>
<name>A0A8S9ZB61_9BILA</name>
<dbReference type="OrthoDB" id="5834256at2759"/>
<comment type="caution">
    <text evidence="3">The sequence shown here is derived from an EMBL/GenBank/DDBJ whole genome shotgun (WGS) entry which is preliminary data.</text>
</comment>
<keyword evidence="4" id="KW-1185">Reference proteome</keyword>
<organism evidence="3 4">
    <name type="scientific">Meloidogyne graminicola</name>
    <dbReference type="NCBI Taxonomy" id="189291"/>
    <lineage>
        <taxon>Eukaryota</taxon>
        <taxon>Metazoa</taxon>
        <taxon>Ecdysozoa</taxon>
        <taxon>Nematoda</taxon>
        <taxon>Chromadorea</taxon>
        <taxon>Rhabditida</taxon>
        <taxon>Tylenchina</taxon>
        <taxon>Tylenchomorpha</taxon>
        <taxon>Tylenchoidea</taxon>
        <taxon>Meloidogynidae</taxon>
        <taxon>Meloidogyninae</taxon>
        <taxon>Meloidogyne</taxon>
    </lineage>
</organism>
<dbReference type="AlphaFoldDB" id="A0A8S9ZB61"/>
<evidence type="ECO:0008006" key="5">
    <source>
        <dbReference type="Google" id="ProtNLM"/>
    </source>
</evidence>
<feature type="transmembrane region" description="Helical" evidence="2">
    <location>
        <begin position="258"/>
        <end position="280"/>
    </location>
</feature>
<keyword evidence="2" id="KW-0472">Membrane</keyword>
<keyword evidence="2" id="KW-1133">Transmembrane helix</keyword>
<dbReference type="InterPro" id="IPR004151">
    <property type="entry name" value="7TM_GPCR_serpentine_rcpt_Sre"/>
</dbReference>
<protein>
    <recommendedName>
        <fullName evidence="5">G_PROTEIN_RECEP_F1_2 domain-containing protein</fullName>
    </recommendedName>
</protein>
<dbReference type="InterPro" id="IPR052860">
    <property type="entry name" value="NRL-GPCR1"/>
</dbReference>
<feature type="transmembrane region" description="Helical" evidence="2">
    <location>
        <begin position="132"/>
        <end position="152"/>
    </location>
</feature>
<evidence type="ECO:0000256" key="2">
    <source>
        <dbReference type="SAM" id="Phobius"/>
    </source>
</evidence>
<feature type="transmembrane region" description="Helical" evidence="2">
    <location>
        <begin position="27"/>
        <end position="46"/>
    </location>
</feature>
<feature type="transmembrane region" description="Helical" evidence="2">
    <location>
        <begin position="164"/>
        <end position="185"/>
    </location>
</feature>
<feature type="transmembrane region" description="Helical" evidence="2">
    <location>
        <begin position="223"/>
        <end position="246"/>
    </location>
</feature>